<dbReference type="EMBL" id="CADCWH010000195">
    <property type="protein sequence ID" value="CAA9555098.1"/>
    <property type="molecule type" value="Genomic_DNA"/>
</dbReference>
<evidence type="ECO:0000256" key="4">
    <source>
        <dbReference type="ARBA" id="ARBA00022692"/>
    </source>
</evidence>
<sequence length="329" mass="36347">MAYFARRFAVFLLTLWAAITLNFIIPRLQPGDPAERIVRRLNPNSRTVDPNQVEAVRKMLGLPDTNIFEQYLQYLQTLVRGEFGVSYSYFPFTVTHMIGQTLPWTLVLGGVTLFIGFVIGTLLGAWAAWRRNGAFDSVTTLGATFLGTLPSFWIALLLLYLCAFRWGWFPVGGGYSGDAQPGWNWAFISSAFEHSVLPAVSILLFAPIGWILGMRNNMVTILGDDYTRLAKAKGLSERRIALWYGARVAVLPNVAGLALAVGGILGGSVVIEQIFSYPGMGRLLFEALRDGDYPLMQTLFLFIIVGVLVADLIADVLYGVLDPRVRRGG</sequence>
<feature type="domain" description="ABC transmembrane type-1" evidence="8">
    <location>
        <begin position="102"/>
        <end position="314"/>
    </location>
</feature>
<evidence type="ECO:0000256" key="1">
    <source>
        <dbReference type="ARBA" id="ARBA00004651"/>
    </source>
</evidence>
<dbReference type="CDD" id="cd06261">
    <property type="entry name" value="TM_PBP2"/>
    <property type="match status" value="1"/>
</dbReference>
<feature type="transmembrane region" description="Helical" evidence="7">
    <location>
        <begin position="104"/>
        <end position="129"/>
    </location>
</feature>
<evidence type="ECO:0000256" key="7">
    <source>
        <dbReference type="RuleBase" id="RU363032"/>
    </source>
</evidence>
<dbReference type="AlphaFoldDB" id="A0A6J4UMR3"/>
<reference evidence="9" key="1">
    <citation type="submission" date="2020-02" db="EMBL/GenBank/DDBJ databases">
        <authorList>
            <person name="Meier V. D."/>
        </authorList>
    </citation>
    <scope>NUCLEOTIDE SEQUENCE</scope>
    <source>
        <strain evidence="9">AVDCRST_MAG70</strain>
    </source>
</reference>
<dbReference type="PANTHER" id="PTHR43163">
    <property type="entry name" value="DIPEPTIDE TRANSPORT SYSTEM PERMEASE PROTEIN DPPB-RELATED"/>
    <property type="match status" value="1"/>
</dbReference>
<keyword evidence="4 7" id="KW-0812">Transmembrane</keyword>
<dbReference type="PROSITE" id="PS50928">
    <property type="entry name" value="ABC_TM1"/>
    <property type="match status" value="1"/>
</dbReference>
<dbReference type="Pfam" id="PF00528">
    <property type="entry name" value="BPD_transp_1"/>
    <property type="match status" value="1"/>
</dbReference>
<keyword evidence="2 7" id="KW-0813">Transport</keyword>
<keyword evidence="3" id="KW-1003">Cell membrane</keyword>
<keyword evidence="5 7" id="KW-1133">Transmembrane helix</keyword>
<dbReference type="GO" id="GO:0055085">
    <property type="term" value="P:transmembrane transport"/>
    <property type="evidence" value="ECO:0007669"/>
    <property type="project" value="InterPro"/>
</dbReference>
<evidence type="ECO:0000256" key="2">
    <source>
        <dbReference type="ARBA" id="ARBA00022448"/>
    </source>
</evidence>
<gene>
    <name evidence="9" type="ORF">AVDCRST_MAG70-1226</name>
</gene>
<organism evidence="9">
    <name type="scientific">uncultured Thermomicrobiales bacterium</name>
    <dbReference type="NCBI Taxonomy" id="1645740"/>
    <lineage>
        <taxon>Bacteria</taxon>
        <taxon>Pseudomonadati</taxon>
        <taxon>Thermomicrobiota</taxon>
        <taxon>Thermomicrobia</taxon>
        <taxon>Thermomicrobiales</taxon>
        <taxon>environmental samples</taxon>
    </lineage>
</organism>
<evidence type="ECO:0000259" key="8">
    <source>
        <dbReference type="PROSITE" id="PS50928"/>
    </source>
</evidence>
<protein>
    <submittedName>
        <fullName evidence="9">Chitobiose ABC transporter, permease protein 1</fullName>
    </submittedName>
</protein>
<dbReference type="InterPro" id="IPR000515">
    <property type="entry name" value="MetI-like"/>
</dbReference>
<evidence type="ECO:0000256" key="3">
    <source>
        <dbReference type="ARBA" id="ARBA00022475"/>
    </source>
</evidence>
<proteinExistence type="inferred from homology"/>
<dbReference type="SUPFAM" id="SSF161098">
    <property type="entry name" value="MetI-like"/>
    <property type="match status" value="1"/>
</dbReference>
<dbReference type="PANTHER" id="PTHR43163:SF6">
    <property type="entry name" value="DIPEPTIDE TRANSPORT SYSTEM PERMEASE PROTEIN DPPB-RELATED"/>
    <property type="match status" value="1"/>
</dbReference>
<comment type="similarity">
    <text evidence="7">Belongs to the binding-protein-dependent transport system permease family.</text>
</comment>
<feature type="transmembrane region" description="Helical" evidence="7">
    <location>
        <begin position="295"/>
        <end position="321"/>
    </location>
</feature>
<evidence type="ECO:0000256" key="5">
    <source>
        <dbReference type="ARBA" id="ARBA00022989"/>
    </source>
</evidence>
<comment type="subcellular location">
    <subcellularLocation>
        <location evidence="1 7">Cell membrane</location>
        <topology evidence="1 7">Multi-pass membrane protein</topology>
    </subcellularLocation>
</comment>
<name>A0A6J4UMR3_9BACT</name>
<feature type="transmembrane region" description="Helical" evidence="7">
    <location>
        <begin position="141"/>
        <end position="166"/>
    </location>
</feature>
<dbReference type="GO" id="GO:0005886">
    <property type="term" value="C:plasma membrane"/>
    <property type="evidence" value="ECO:0007669"/>
    <property type="project" value="UniProtKB-SubCell"/>
</dbReference>
<feature type="transmembrane region" description="Helical" evidence="7">
    <location>
        <begin position="248"/>
        <end position="275"/>
    </location>
</feature>
<dbReference type="InterPro" id="IPR035906">
    <property type="entry name" value="MetI-like_sf"/>
</dbReference>
<feature type="transmembrane region" description="Helical" evidence="7">
    <location>
        <begin position="186"/>
        <end position="212"/>
    </location>
</feature>
<accession>A0A6J4UMR3</accession>
<evidence type="ECO:0000313" key="9">
    <source>
        <dbReference type="EMBL" id="CAA9555098.1"/>
    </source>
</evidence>
<keyword evidence="6 7" id="KW-0472">Membrane</keyword>
<dbReference type="Gene3D" id="1.10.3720.10">
    <property type="entry name" value="MetI-like"/>
    <property type="match status" value="1"/>
</dbReference>
<evidence type="ECO:0000256" key="6">
    <source>
        <dbReference type="ARBA" id="ARBA00023136"/>
    </source>
</evidence>